<dbReference type="KEGG" id="ipc:IPA_08395"/>
<dbReference type="GO" id="GO:0005737">
    <property type="term" value="C:cytoplasm"/>
    <property type="evidence" value="ECO:0007669"/>
    <property type="project" value="UniProtKB-SubCell"/>
</dbReference>
<feature type="binding site" description="in other chain" evidence="7">
    <location>
        <position position="125"/>
    </location>
    <ligand>
        <name>IMP</name>
        <dbReference type="ChEBI" id="CHEBI:58053"/>
        <note>ligand shared between dimeric partners</note>
    </ligand>
</feature>
<feature type="active site" description="Proton donor" evidence="7">
    <location>
        <position position="42"/>
    </location>
</feature>
<dbReference type="InterPro" id="IPR027417">
    <property type="entry name" value="P-loop_NTPase"/>
</dbReference>
<keyword evidence="2 7" id="KW-0479">Metal-binding</keyword>
<keyword evidence="6 7" id="KW-0342">GTP-binding</keyword>
<protein>
    <recommendedName>
        <fullName evidence="7">Adenylosuccinate synthetase</fullName>
        <shortName evidence="7">AMPSase</shortName>
        <shortName evidence="7">AdSS</shortName>
        <ecNumber evidence="7">6.3.4.4</ecNumber>
    </recommendedName>
    <alternativeName>
        <fullName evidence="7">IMP--aspartate ligase</fullName>
    </alternativeName>
</protein>
<evidence type="ECO:0000313" key="8">
    <source>
        <dbReference type="EMBL" id="UXD21809.1"/>
    </source>
</evidence>
<comment type="subcellular location">
    <subcellularLocation>
        <location evidence="7">Cytoplasm</location>
    </subcellularLocation>
</comment>
<dbReference type="Pfam" id="PF00709">
    <property type="entry name" value="Adenylsucc_synt"/>
    <property type="match status" value="2"/>
</dbReference>
<dbReference type="Gene3D" id="3.90.170.10">
    <property type="entry name" value="Adenylosuccinate Synthetase, subunit A, domain 3"/>
    <property type="match status" value="2"/>
</dbReference>
<evidence type="ECO:0000256" key="1">
    <source>
        <dbReference type="ARBA" id="ARBA00022598"/>
    </source>
</evidence>
<dbReference type="GO" id="GO:0004019">
    <property type="term" value="F:adenylosuccinate synthase activity"/>
    <property type="evidence" value="ECO:0007669"/>
    <property type="project" value="UniProtKB-UniRule"/>
</dbReference>
<feature type="binding site" evidence="7">
    <location>
        <position position="139"/>
    </location>
    <ligand>
        <name>IMP</name>
        <dbReference type="ChEBI" id="CHEBI:58053"/>
        <note>ligand shared between dimeric partners</note>
    </ligand>
</feature>
<dbReference type="Proteomes" id="UP001063698">
    <property type="component" value="Chromosome"/>
</dbReference>
<feature type="active site" description="Proton acceptor" evidence="7">
    <location>
        <position position="13"/>
    </location>
</feature>
<dbReference type="EC" id="6.3.4.4" evidence="7"/>
<dbReference type="GO" id="GO:0044208">
    <property type="term" value="P:'de novo' AMP biosynthetic process"/>
    <property type="evidence" value="ECO:0007669"/>
    <property type="project" value="UniProtKB-UniRule"/>
</dbReference>
<evidence type="ECO:0000256" key="6">
    <source>
        <dbReference type="ARBA" id="ARBA00023134"/>
    </source>
</evidence>
<feature type="binding site" evidence="7">
    <location>
        <begin position="327"/>
        <end position="329"/>
    </location>
    <ligand>
        <name>GTP</name>
        <dbReference type="ChEBI" id="CHEBI:37565"/>
    </ligand>
</feature>
<evidence type="ECO:0000313" key="9">
    <source>
        <dbReference type="Proteomes" id="UP001063698"/>
    </source>
</evidence>
<organism evidence="8 9">
    <name type="scientific">Ignicoccus pacificus DSM 13166</name>
    <dbReference type="NCBI Taxonomy" id="940294"/>
    <lineage>
        <taxon>Archaea</taxon>
        <taxon>Thermoproteota</taxon>
        <taxon>Thermoprotei</taxon>
        <taxon>Desulfurococcales</taxon>
        <taxon>Desulfurococcaceae</taxon>
        <taxon>Ignicoccus</taxon>
    </lineage>
</organism>
<comment type="catalytic activity">
    <reaction evidence="7">
        <text>IMP + L-aspartate + GTP = N(6)-(1,2-dicarboxyethyl)-AMP + GDP + phosphate + 2 H(+)</text>
        <dbReference type="Rhea" id="RHEA:15753"/>
        <dbReference type="ChEBI" id="CHEBI:15378"/>
        <dbReference type="ChEBI" id="CHEBI:29991"/>
        <dbReference type="ChEBI" id="CHEBI:37565"/>
        <dbReference type="ChEBI" id="CHEBI:43474"/>
        <dbReference type="ChEBI" id="CHEBI:57567"/>
        <dbReference type="ChEBI" id="CHEBI:58053"/>
        <dbReference type="ChEBI" id="CHEBI:58189"/>
        <dbReference type="EC" id="6.3.4.4"/>
    </reaction>
</comment>
<dbReference type="AlphaFoldDB" id="A0A977PKU9"/>
<name>A0A977PKU9_9CREN</name>
<dbReference type="SUPFAM" id="SSF52540">
    <property type="entry name" value="P-loop containing nucleoside triphosphate hydrolases"/>
    <property type="match status" value="1"/>
</dbReference>
<feature type="binding site" evidence="7">
    <location>
        <begin position="253"/>
        <end position="259"/>
    </location>
    <ligand>
        <name>substrate</name>
    </ligand>
</feature>
<evidence type="ECO:0000256" key="3">
    <source>
        <dbReference type="ARBA" id="ARBA00022741"/>
    </source>
</evidence>
<dbReference type="InterPro" id="IPR001114">
    <property type="entry name" value="Adenylosuccinate_synthetase"/>
</dbReference>
<dbReference type="GO" id="GO:0046040">
    <property type="term" value="P:IMP metabolic process"/>
    <property type="evidence" value="ECO:0007669"/>
    <property type="project" value="TreeGrafter"/>
</dbReference>
<comment type="similarity">
    <text evidence="7">Belongs to the adenylosuccinate synthetase family.</text>
</comment>
<dbReference type="NCBIfam" id="NF003295">
    <property type="entry name" value="PRK04293.1"/>
    <property type="match status" value="1"/>
</dbReference>
<sequence length="340" mass="36875">MPVTVLVGALFGDEGKGKIAAYLSHLQSPSYMVRTGAINAGHTVYHNGKEYKLRALPSGLVTFRDGKGGTAPGALISIEVLRREVELLGLSKEQVLVDERTGIIEDKHVEKERRDAHLAGKIGSTLTGVGAAMSDRVMRRLKLARDFKEEIERFATVVDLPELLYEAIDSYKVVHIEGTQGYGLSLFHGTYPYVTSRDVTASAALSEAGLSPSDASDVILVTKAFVTRVGSGPLKGELSEEEARRRGLIEFGTVTGRMRRVAPLEENLDLLKRAARANGATKLAVTKVDVLFPKAKGVTRWSDLPDEAKRWLFDLEKEVGVPICFVGTGPEALETVGCEA</sequence>
<evidence type="ECO:0000256" key="7">
    <source>
        <dbReference type="HAMAP-Rule" id="MF_00011"/>
    </source>
</evidence>
<keyword evidence="1 7" id="KW-0436">Ligase</keyword>
<dbReference type="EMBL" id="CP006868">
    <property type="protein sequence ID" value="UXD21809.1"/>
    <property type="molecule type" value="Genomic_DNA"/>
</dbReference>
<dbReference type="Gene3D" id="3.40.440.10">
    <property type="entry name" value="Adenylosuccinate Synthetase, subunit A, domain 1"/>
    <property type="match status" value="2"/>
</dbReference>
<feature type="binding site" description="in other chain" evidence="7">
    <location>
        <position position="180"/>
    </location>
    <ligand>
        <name>IMP</name>
        <dbReference type="ChEBI" id="CHEBI:58053"/>
        <note>ligand shared between dimeric partners</note>
    </ligand>
</feature>
<keyword evidence="4 7" id="KW-0658">Purine biosynthesis</keyword>
<feature type="binding site" description="in other chain" evidence="7">
    <location>
        <begin position="39"/>
        <end position="42"/>
    </location>
    <ligand>
        <name>IMP</name>
        <dbReference type="ChEBI" id="CHEBI:58053"/>
        <note>ligand shared between dimeric partners</note>
    </ligand>
</feature>
<dbReference type="InterPro" id="IPR042109">
    <property type="entry name" value="Adenylosuccinate_synth_dom1"/>
</dbReference>
<evidence type="ECO:0000256" key="4">
    <source>
        <dbReference type="ARBA" id="ARBA00022755"/>
    </source>
</evidence>
<feature type="binding site" description="in other chain" evidence="7">
    <location>
        <begin position="13"/>
        <end position="16"/>
    </location>
    <ligand>
        <name>IMP</name>
        <dbReference type="ChEBI" id="CHEBI:58053"/>
        <note>ligand shared between dimeric partners</note>
    </ligand>
</feature>
<feature type="binding site" description="in other chain" evidence="7">
    <location>
        <position position="195"/>
    </location>
    <ligand>
        <name>IMP</name>
        <dbReference type="ChEBI" id="CHEBI:58053"/>
        <note>ligand shared between dimeric partners</note>
    </ligand>
</feature>
<evidence type="ECO:0000256" key="5">
    <source>
        <dbReference type="ARBA" id="ARBA00022842"/>
    </source>
</evidence>
<comment type="pathway">
    <text evidence="7">Purine metabolism; AMP biosynthesis via de novo pathway; AMP from IMP: step 1/2.</text>
</comment>
<dbReference type="PANTHER" id="PTHR11846:SF0">
    <property type="entry name" value="ADENYLOSUCCINATE SYNTHETASE"/>
    <property type="match status" value="1"/>
</dbReference>
<comment type="function">
    <text evidence="7">Plays an important role in the de novo pathway of purine nucleotide biosynthesis. Catalyzes the first committed step in the biosynthesis of AMP from IMP.</text>
</comment>
<reference evidence="8" key="1">
    <citation type="submission" date="2013-11" db="EMBL/GenBank/DDBJ databases">
        <title>Comparative genomics of Ignicoccus.</title>
        <authorList>
            <person name="Podar M."/>
        </authorList>
    </citation>
    <scope>NUCLEOTIDE SEQUENCE</scope>
    <source>
        <strain evidence="8">DSM 13166</strain>
    </source>
</reference>
<gene>
    <name evidence="7" type="primary">purA</name>
    <name evidence="8" type="ORF">IPA_08395</name>
</gene>
<comment type="cofactor">
    <cofactor evidence="7">
        <name>Mg(2+)</name>
        <dbReference type="ChEBI" id="CHEBI:18420"/>
    </cofactor>
    <text evidence="7">Binds 1 Mg(2+) ion per subunit.</text>
</comment>
<dbReference type="InterPro" id="IPR042111">
    <property type="entry name" value="Adenylosuccinate_synth_dom3"/>
</dbReference>
<feature type="binding site" evidence="7">
    <location>
        <position position="259"/>
    </location>
    <ligand>
        <name>GTP</name>
        <dbReference type="ChEBI" id="CHEBI:37565"/>
    </ligand>
</feature>
<evidence type="ECO:0000256" key="2">
    <source>
        <dbReference type="ARBA" id="ARBA00022723"/>
    </source>
</evidence>
<accession>A0A977PKU9</accession>
<feature type="binding site" evidence="7">
    <location>
        <begin position="12"/>
        <end position="18"/>
    </location>
    <ligand>
        <name>GTP</name>
        <dbReference type="ChEBI" id="CHEBI:37565"/>
    </ligand>
</feature>
<dbReference type="SMART" id="SM00788">
    <property type="entry name" value="Adenylsucc_synt"/>
    <property type="match status" value="1"/>
</dbReference>
<keyword evidence="7" id="KW-0963">Cytoplasm</keyword>
<feature type="binding site" evidence="7">
    <location>
        <position position="41"/>
    </location>
    <ligand>
        <name>Mg(2+)</name>
        <dbReference type="ChEBI" id="CHEBI:18420"/>
    </ligand>
</feature>
<dbReference type="GO" id="GO:0000287">
    <property type="term" value="F:magnesium ion binding"/>
    <property type="evidence" value="ECO:0007669"/>
    <property type="project" value="UniProtKB-UniRule"/>
</dbReference>
<proteinExistence type="inferred from homology"/>
<keyword evidence="9" id="KW-1185">Reference proteome</keyword>
<keyword evidence="5 7" id="KW-0460">Magnesium</keyword>
<feature type="binding site" evidence="7">
    <location>
        <begin position="287"/>
        <end position="289"/>
    </location>
    <ligand>
        <name>GTP</name>
        <dbReference type="ChEBI" id="CHEBI:37565"/>
    </ligand>
</feature>
<feature type="binding site" evidence="7">
    <location>
        <position position="13"/>
    </location>
    <ligand>
        <name>Mg(2+)</name>
        <dbReference type="ChEBI" id="CHEBI:18420"/>
    </ligand>
</feature>
<dbReference type="HAMAP" id="MF_00011">
    <property type="entry name" value="Adenylosucc_synth"/>
    <property type="match status" value="1"/>
</dbReference>
<feature type="binding site" evidence="7">
    <location>
        <begin position="41"/>
        <end position="43"/>
    </location>
    <ligand>
        <name>GTP</name>
        <dbReference type="ChEBI" id="CHEBI:37565"/>
    </ligand>
</feature>
<dbReference type="PANTHER" id="PTHR11846">
    <property type="entry name" value="ADENYLOSUCCINATE SYNTHETASE"/>
    <property type="match status" value="1"/>
</dbReference>
<comment type="subunit">
    <text evidence="7">Homodimer.</text>
</comment>
<dbReference type="GO" id="GO:0005525">
    <property type="term" value="F:GTP binding"/>
    <property type="evidence" value="ECO:0007669"/>
    <property type="project" value="UniProtKB-UniRule"/>
</dbReference>
<keyword evidence="3 7" id="KW-0547">Nucleotide-binding</keyword>
<feature type="binding site" description="in other chain" evidence="7">
    <location>
        <position position="257"/>
    </location>
    <ligand>
        <name>IMP</name>
        <dbReference type="ChEBI" id="CHEBI:58053"/>
        <note>ligand shared between dimeric partners</note>
    </ligand>
</feature>